<feature type="non-terminal residue" evidence="3">
    <location>
        <position position="1"/>
    </location>
</feature>
<name>A0A812UTE1_9DINO</name>
<keyword evidence="4" id="KW-1185">Reference proteome</keyword>
<feature type="region of interest" description="Disordered" evidence="2">
    <location>
        <begin position="615"/>
        <end position="666"/>
    </location>
</feature>
<protein>
    <recommendedName>
        <fullName evidence="5">DDE-1 domain-containing protein</fullName>
    </recommendedName>
</protein>
<feature type="region of interest" description="Disordered" evidence="2">
    <location>
        <begin position="1"/>
        <end position="24"/>
    </location>
</feature>
<feature type="compositionally biased region" description="Polar residues" evidence="2">
    <location>
        <begin position="12"/>
        <end position="24"/>
    </location>
</feature>
<dbReference type="OrthoDB" id="414354at2759"/>
<feature type="compositionally biased region" description="Basic and acidic residues" evidence="2">
    <location>
        <begin position="620"/>
        <end position="635"/>
    </location>
</feature>
<keyword evidence="1" id="KW-0175">Coiled coil</keyword>
<sequence length="758" mass="84806">AAFRAEHEPVPAQTSSLQGPSHTHVSISNDYDLAALRKEFSSSSQSHSSISASDDERWLLYCKTALMLQRGDFKSLSHAEQECAELKVSRQKLSRIMQLLKQQGTLPCECPRQFKMGQGAKSLTLQEKEDLLEMIRFHSQCGLALSIRDLERAIMCFRMAGVGVLNVHWDSPEDLAQKADAMLAQHAPKSLWKHFREWVQAHKGKEDWMKVRRLKQKPLQQITAVTEKVIVDSFDEIQEALLQSGIAKADGDVVVILESESHRLAVTDEKGVSQRCDDVSSGVLPANMVSKAKAVTPNIGWTHLTMTSFLPLKWVDGQEPLPVGVVVPFAKVNPTMSKAWPSAVIRANPTGSTNASLFAEFVEKCYLIPMRRFVPQDLELMLIFDSGGGQWLHISSELVILLLRYKCRAYVMKPYTTGALCPLDQDCHKTWAKLWADTKSSWARNKQCPMNVYQALEANSLIAKDALSPARARASWHACGFDPGMPLQRDKVLIERRSEVIQSVRGNASTLSPPQSKNQKALDIVATISPPKTKCQECNAAMTVVQRHCGQCGAQNAVFNAELYEIHRNGHRSGWQQNAKFVAEAENEQEERASRDVGDLLHFLRCKRRLFTEEDNVEPPSKEQKVTMPDNKAEPQSKNAKSQPSSSHQPEAPALPAMEDSDSEFDLNDPSDCLKFLEEAFPAHEVAKAGLSVPAFTKIMQYFIRHLRARKGSLAAWMRKEVITPAILDSKSKRASFLAAWSKQRSTEFVPKKKAKQS</sequence>
<organism evidence="3 4">
    <name type="scientific">Symbiodinium necroappetens</name>
    <dbReference type="NCBI Taxonomy" id="1628268"/>
    <lineage>
        <taxon>Eukaryota</taxon>
        <taxon>Sar</taxon>
        <taxon>Alveolata</taxon>
        <taxon>Dinophyceae</taxon>
        <taxon>Suessiales</taxon>
        <taxon>Symbiodiniaceae</taxon>
        <taxon>Symbiodinium</taxon>
    </lineage>
</organism>
<comment type="caution">
    <text evidence="3">The sequence shown here is derived from an EMBL/GenBank/DDBJ whole genome shotgun (WGS) entry which is preliminary data.</text>
</comment>
<gene>
    <name evidence="3" type="ORF">SNEC2469_LOCUS16936</name>
</gene>
<evidence type="ECO:0000313" key="3">
    <source>
        <dbReference type="EMBL" id="CAE7584857.1"/>
    </source>
</evidence>
<reference evidence="3" key="1">
    <citation type="submission" date="2021-02" db="EMBL/GenBank/DDBJ databases">
        <authorList>
            <person name="Dougan E. K."/>
            <person name="Rhodes N."/>
            <person name="Thang M."/>
            <person name="Chan C."/>
        </authorList>
    </citation>
    <scope>NUCLEOTIDE SEQUENCE</scope>
</reference>
<evidence type="ECO:0000313" key="4">
    <source>
        <dbReference type="Proteomes" id="UP000601435"/>
    </source>
</evidence>
<accession>A0A812UTE1</accession>
<dbReference type="EMBL" id="CAJNJA010027749">
    <property type="protein sequence ID" value="CAE7584857.1"/>
    <property type="molecule type" value="Genomic_DNA"/>
</dbReference>
<evidence type="ECO:0000256" key="2">
    <source>
        <dbReference type="SAM" id="MobiDB-lite"/>
    </source>
</evidence>
<proteinExistence type="predicted"/>
<dbReference type="AlphaFoldDB" id="A0A812UTE1"/>
<dbReference type="Proteomes" id="UP000601435">
    <property type="component" value="Unassembled WGS sequence"/>
</dbReference>
<evidence type="ECO:0000256" key="1">
    <source>
        <dbReference type="SAM" id="Coils"/>
    </source>
</evidence>
<evidence type="ECO:0008006" key="5">
    <source>
        <dbReference type="Google" id="ProtNLM"/>
    </source>
</evidence>
<feature type="coiled-coil region" evidence="1">
    <location>
        <begin position="76"/>
        <end position="103"/>
    </location>
</feature>
<feature type="compositionally biased region" description="Polar residues" evidence="2">
    <location>
        <begin position="636"/>
        <end position="649"/>
    </location>
</feature>